<proteinExistence type="inferred from homology"/>
<comment type="similarity">
    <text evidence="3">Belongs to the peptidase M1 family.</text>
</comment>
<evidence type="ECO:0000256" key="7">
    <source>
        <dbReference type="ARBA" id="ARBA00022723"/>
    </source>
</evidence>
<dbReference type="GO" id="GO:0008270">
    <property type="term" value="F:zinc ion binding"/>
    <property type="evidence" value="ECO:0007669"/>
    <property type="project" value="InterPro"/>
</dbReference>
<evidence type="ECO:0000256" key="8">
    <source>
        <dbReference type="ARBA" id="ARBA00022801"/>
    </source>
</evidence>
<dbReference type="Gene3D" id="2.60.40.1730">
    <property type="entry name" value="tricorn interacting facor f3 domain"/>
    <property type="match status" value="1"/>
</dbReference>
<dbReference type="InterPro" id="IPR027268">
    <property type="entry name" value="Peptidase_M4/M1_CTD_sf"/>
</dbReference>
<comment type="caution">
    <text evidence="15">The sequence shown here is derived from an EMBL/GenBank/DDBJ whole genome shotgun (WGS) entry which is preliminary data.</text>
</comment>
<feature type="domain" description="Aminopeptidase N-like N-terminal" evidence="14">
    <location>
        <begin position="71"/>
        <end position="241"/>
    </location>
</feature>
<evidence type="ECO:0000259" key="14">
    <source>
        <dbReference type="Pfam" id="PF17900"/>
    </source>
</evidence>
<evidence type="ECO:0000313" key="15">
    <source>
        <dbReference type="EMBL" id="NEM08739.1"/>
    </source>
</evidence>
<evidence type="ECO:0000256" key="2">
    <source>
        <dbReference type="ARBA" id="ARBA00001947"/>
    </source>
</evidence>
<evidence type="ECO:0000256" key="10">
    <source>
        <dbReference type="ARBA" id="ARBA00023049"/>
    </source>
</evidence>
<dbReference type="InterPro" id="IPR001930">
    <property type="entry name" value="Peptidase_M1"/>
</dbReference>
<dbReference type="AlphaFoldDB" id="A0A6P0GN22"/>
<gene>
    <name evidence="15" type="ORF">GCU54_22525</name>
</gene>
<evidence type="ECO:0000256" key="5">
    <source>
        <dbReference type="ARBA" id="ARBA00015611"/>
    </source>
</evidence>
<keyword evidence="8" id="KW-0378">Hydrolase</keyword>
<keyword evidence="7" id="KW-0479">Metal-binding</keyword>
<keyword evidence="6" id="KW-0645">Protease</keyword>
<keyword evidence="9" id="KW-0862">Zinc</keyword>
<comment type="cofactor">
    <cofactor evidence="2">
        <name>Zn(2+)</name>
        <dbReference type="ChEBI" id="CHEBI:29105"/>
    </cofactor>
</comment>
<evidence type="ECO:0000256" key="12">
    <source>
        <dbReference type="ARBA" id="ARBA00031533"/>
    </source>
</evidence>
<dbReference type="InterPro" id="IPR050344">
    <property type="entry name" value="Peptidase_M1_aminopeptidases"/>
</dbReference>
<comment type="catalytic activity">
    <reaction evidence="1">
        <text>Release of an N-terminal amino acid, Xaa-|-Yaa- from a peptide, amide or arylamide. Xaa is preferably Ala, but may be most amino acids including Pro (slow action). When a terminal hydrophobic residue is followed by a prolyl residue, the two may be released as an intact Xaa-Pro dipeptide.</text>
        <dbReference type="EC" id="3.4.11.2"/>
    </reaction>
</comment>
<dbReference type="PRINTS" id="PR00756">
    <property type="entry name" value="ALADIPTASE"/>
</dbReference>
<dbReference type="Proteomes" id="UP000471126">
    <property type="component" value="Unassembled WGS sequence"/>
</dbReference>
<evidence type="ECO:0000259" key="13">
    <source>
        <dbReference type="Pfam" id="PF01433"/>
    </source>
</evidence>
<accession>A0A6P0GN22</accession>
<reference evidence="15 16" key="1">
    <citation type="submission" date="2019-12" db="EMBL/GenBank/DDBJ databases">
        <title>WGS of CPCC 203550 I12A-02606.</title>
        <authorList>
            <person name="Jiang Z."/>
        </authorList>
    </citation>
    <scope>NUCLEOTIDE SEQUENCE [LARGE SCALE GENOMIC DNA]</scope>
    <source>
        <strain evidence="15 16">I12A-02606</strain>
    </source>
</reference>
<name>A0A6P0GN22_9ACTN</name>
<dbReference type="Pfam" id="PF17900">
    <property type="entry name" value="Peptidase_M1_N"/>
    <property type="match status" value="1"/>
</dbReference>
<keyword evidence="10" id="KW-0482">Metalloprotease</keyword>
<dbReference type="InterPro" id="IPR014782">
    <property type="entry name" value="Peptidase_M1_dom"/>
</dbReference>
<dbReference type="SUPFAM" id="SSF63737">
    <property type="entry name" value="Leukotriene A4 hydrolase N-terminal domain"/>
    <property type="match status" value="1"/>
</dbReference>
<evidence type="ECO:0000256" key="4">
    <source>
        <dbReference type="ARBA" id="ARBA00012564"/>
    </source>
</evidence>
<dbReference type="GO" id="GO:0008237">
    <property type="term" value="F:metallopeptidase activity"/>
    <property type="evidence" value="ECO:0007669"/>
    <property type="project" value="UniProtKB-KW"/>
</dbReference>
<evidence type="ECO:0000256" key="3">
    <source>
        <dbReference type="ARBA" id="ARBA00010136"/>
    </source>
</evidence>
<dbReference type="PANTHER" id="PTHR11533">
    <property type="entry name" value="PROTEASE M1 ZINC METALLOPROTEASE"/>
    <property type="match status" value="1"/>
</dbReference>
<dbReference type="EMBL" id="JAAGWE010000044">
    <property type="protein sequence ID" value="NEM08739.1"/>
    <property type="molecule type" value="Genomic_DNA"/>
</dbReference>
<dbReference type="GO" id="GO:0016285">
    <property type="term" value="F:alanyl aminopeptidase activity"/>
    <property type="evidence" value="ECO:0007669"/>
    <property type="project" value="UniProtKB-EC"/>
</dbReference>
<dbReference type="InterPro" id="IPR042097">
    <property type="entry name" value="Aminopeptidase_N-like_N_sf"/>
</dbReference>
<evidence type="ECO:0000256" key="6">
    <source>
        <dbReference type="ARBA" id="ARBA00022670"/>
    </source>
</evidence>
<feature type="domain" description="Peptidase M1 membrane alanine aminopeptidase" evidence="13">
    <location>
        <begin position="346"/>
        <end position="493"/>
    </location>
</feature>
<evidence type="ECO:0000313" key="16">
    <source>
        <dbReference type="Proteomes" id="UP000471126"/>
    </source>
</evidence>
<evidence type="ECO:0000256" key="11">
    <source>
        <dbReference type="ARBA" id="ARBA00029811"/>
    </source>
</evidence>
<dbReference type="Pfam" id="PF01433">
    <property type="entry name" value="Peptidase_M1"/>
    <property type="match status" value="1"/>
</dbReference>
<dbReference type="InterPro" id="IPR045357">
    <property type="entry name" value="Aminopeptidase_N-like_N"/>
</dbReference>
<sequence length="512" mass="54535">MGCPPSSSTHPRTGAVVTRRPAVVTTAGVLVAMATGTAAADGGGHGDPPPGAPGIGDPYYPLDGNGGYDVQHYGLDLRYDPASDVLAGTATITARATQSLSSFDLDLVGLEVRSVTVGGHPATWTREGQELVVTPAHPLHEHRRFTVEVAYDGVPETIQDELGGSGFFHTDDGAVVAGQPHGAATWFPANDHPRDAASVDVSVTVPEGLEGVSNGVLCGSWTTDGWTTWAWSAEEPMATYLVTLAVGEFDLRHYEADGILYWDAVDPAVATFDADPETEGPLAGEVIDATLARQPQIVEAAEGWFGPYPFSAAGAIVDDTPDLGFALETQTRPVYSPLFFSDPLLAETIVVHELAHQWYGDSVRLDAWQHIWLNEGFATYAEWLWLEHEGLDTPQGIFDNLASLTDEELGADFWQVVIGDPGPATDQLFHPAVYTRGAMTLQALRNQVGDDAFFSILREWASSMAGQTATTGQFIALAEAVSGQQLDELFTAWLFTPGRPAGLPEPVPAEAA</sequence>
<dbReference type="GO" id="GO:0006508">
    <property type="term" value="P:proteolysis"/>
    <property type="evidence" value="ECO:0007669"/>
    <property type="project" value="UniProtKB-KW"/>
</dbReference>
<dbReference type="CDD" id="cd09603">
    <property type="entry name" value="M1_APN_like"/>
    <property type="match status" value="1"/>
</dbReference>
<evidence type="ECO:0000256" key="9">
    <source>
        <dbReference type="ARBA" id="ARBA00022833"/>
    </source>
</evidence>
<dbReference type="Gene3D" id="1.10.390.10">
    <property type="entry name" value="Neutral Protease Domain 2"/>
    <property type="match status" value="1"/>
</dbReference>
<organism evidence="15 16">
    <name type="scientific">Geodermatophilus normandii</name>
    <dbReference type="NCBI Taxonomy" id="1137989"/>
    <lineage>
        <taxon>Bacteria</taxon>
        <taxon>Bacillati</taxon>
        <taxon>Actinomycetota</taxon>
        <taxon>Actinomycetes</taxon>
        <taxon>Geodermatophilales</taxon>
        <taxon>Geodermatophilaceae</taxon>
        <taxon>Geodermatophilus</taxon>
    </lineage>
</organism>
<dbReference type="EC" id="3.4.11.2" evidence="4"/>
<dbReference type="SUPFAM" id="SSF55486">
    <property type="entry name" value="Metalloproteases ('zincins'), catalytic domain"/>
    <property type="match status" value="1"/>
</dbReference>
<dbReference type="PANTHER" id="PTHR11533:SF297">
    <property type="entry name" value="AMINOPEPTIDASE N"/>
    <property type="match status" value="1"/>
</dbReference>
<protein>
    <recommendedName>
        <fullName evidence="5">Aminopeptidase N</fullName>
        <ecNumber evidence="4">3.4.11.2</ecNumber>
    </recommendedName>
    <alternativeName>
        <fullName evidence="11">Alanine aminopeptidase</fullName>
    </alternativeName>
    <alternativeName>
        <fullName evidence="12">Lysyl aminopeptidase</fullName>
    </alternativeName>
</protein>
<evidence type="ECO:0000256" key="1">
    <source>
        <dbReference type="ARBA" id="ARBA00000098"/>
    </source>
</evidence>